<comment type="cofactor">
    <cofactor evidence="1">
        <name>a metal cation</name>
        <dbReference type="ChEBI" id="CHEBI:25213"/>
    </cofactor>
</comment>
<evidence type="ECO:0000256" key="6">
    <source>
        <dbReference type="ARBA" id="ARBA00022697"/>
    </source>
</evidence>
<dbReference type="Pfam" id="PF00742">
    <property type="entry name" value="Homoserine_dh"/>
    <property type="match status" value="1"/>
</dbReference>
<keyword evidence="7" id="KW-0521">NADP</keyword>
<dbReference type="SUPFAM" id="SSF55347">
    <property type="entry name" value="Glyceraldehyde-3-phosphate dehydrogenase-like, C-terminal domain"/>
    <property type="match status" value="1"/>
</dbReference>
<dbReference type="FunFam" id="3.30.360.10:FF:000006">
    <property type="entry name" value="Bifunctional aspartokinase/homoserine dehydrogenase"/>
    <property type="match status" value="1"/>
</dbReference>
<proteinExistence type="inferred from homology"/>
<evidence type="ECO:0000313" key="15">
    <source>
        <dbReference type="EMBL" id="KFZ29505.1"/>
    </source>
</evidence>
<keyword evidence="5" id="KW-0028">Amino-acid biosynthesis</keyword>
<dbReference type="PROSITE" id="PS01042">
    <property type="entry name" value="HOMOSER_DHGENASE"/>
    <property type="match status" value="1"/>
</dbReference>
<dbReference type="SUPFAM" id="SSF51735">
    <property type="entry name" value="NAD(P)-binding Rossmann-fold domains"/>
    <property type="match status" value="1"/>
</dbReference>
<dbReference type="Pfam" id="PF03447">
    <property type="entry name" value="NAD_binding_3"/>
    <property type="match status" value="1"/>
</dbReference>
<dbReference type="PANTHER" id="PTHR43070">
    <property type="match status" value="1"/>
</dbReference>
<dbReference type="GO" id="GO:0009089">
    <property type="term" value="P:lysine biosynthetic process via diaminopimelate"/>
    <property type="evidence" value="ECO:0007669"/>
    <property type="project" value="UniProtKB-ARBA"/>
</dbReference>
<keyword evidence="6" id="KW-0791">Threonine biosynthesis</keyword>
<dbReference type="eggNOG" id="COG0460">
    <property type="taxonomic scope" value="Bacteria"/>
</dbReference>
<dbReference type="RefSeq" id="WP_051986562.1">
    <property type="nucleotide sequence ID" value="NZ_JPIN01000002.1"/>
</dbReference>
<evidence type="ECO:0000256" key="7">
    <source>
        <dbReference type="ARBA" id="ARBA00022857"/>
    </source>
</evidence>
<evidence type="ECO:0000256" key="11">
    <source>
        <dbReference type="ARBA" id="ARBA00049031"/>
    </source>
</evidence>
<dbReference type="Gene3D" id="3.40.50.720">
    <property type="entry name" value="NAD(P)-binding Rossmann-like Domain"/>
    <property type="match status" value="1"/>
</dbReference>
<dbReference type="GO" id="GO:0004412">
    <property type="term" value="F:homoserine dehydrogenase activity"/>
    <property type="evidence" value="ECO:0007669"/>
    <property type="project" value="UniProtKB-EC"/>
</dbReference>
<evidence type="ECO:0000259" key="14">
    <source>
        <dbReference type="Pfam" id="PF03447"/>
    </source>
</evidence>
<keyword evidence="8" id="KW-0560">Oxidoreductase</keyword>
<dbReference type="GO" id="GO:0009088">
    <property type="term" value="P:threonine biosynthetic process"/>
    <property type="evidence" value="ECO:0007669"/>
    <property type="project" value="UniProtKB-UniPathway"/>
</dbReference>
<dbReference type="InterPro" id="IPR011147">
    <property type="entry name" value="Bifunc_Aspkin/hSer_DH"/>
</dbReference>
<dbReference type="InterPro" id="IPR005106">
    <property type="entry name" value="Asp/hSer_DH_NAD-bd"/>
</dbReference>
<dbReference type="PANTHER" id="PTHR43070:SF5">
    <property type="entry name" value="HOMOSERINE DEHYDROGENASE"/>
    <property type="match status" value="1"/>
</dbReference>
<evidence type="ECO:0000256" key="10">
    <source>
        <dbReference type="ARBA" id="ARBA00048841"/>
    </source>
</evidence>
<evidence type="ECO:0000313" key="16">
    <source>
        <dbReference type="Proteomes" id="UP000053718"/>
    </source>
</evidence>
<keyword evidence="16" id="KW-1185">Reference proteome</keyword>
<evidence type="ECO:0000256" key="12">
    <source>
        <dbReference type="RuleBase" id="RU004171"/>
    </source>
</evidence>
<evidence type="ECO:0000256" key="1">
    <source>
        <dbReference type="ARBA" id="ARBA00001920"/>
    </source>
</evidence>
<evidence type="ECO:0000256" key="2">
    <source>
        <dbReference type="ARBA" id="ARBA00005056"/>
    </source>
</evidence>
<dbReference type="InterPro" id="IPR001342">
    <property type="entry name" value="HDH_cat"/>
</dbReference>
<dbReference type="EMBL" id="JPIN01000002">
    <property type="protein sequence ID" value="KFZ29505.1"/>
    <property type="molecule type" value="Genomic_DNA"/>
</dbReference>
<keyword evidence="9" id="KW-0486">Methionine biosynthesis</keyword>
<dbReference type="Gene3D" id="3.30.360.10">
    <property type="entry name" value="Dihydrodipicolinate Reductase, domain 2"/>
    <property type="match status" value="1"/>
</dbReference>
<comment type="pathway">
    <text evidence="3">Amino-acid biosynthesis; L-methionine biosynthesis via de novo pathway; L-homoserine from L-aspartate: step 3/3.</text>
</comment>
<dbReference type="GO" id="GO:0050661">
    <property type="term" value="F:NADP binding"/>
    <property type="evidence" value="ECO:0007669"/>
    <property type="project" value="InterPro"/>
</dbReference>
<evidence type="ECO:0000256" key="5">
    <source>
        <dbReference type="ARBA" id="ARBA00022605"/>
    </source>
</evidence>
<gene>
    <name evidence="15" type="ORF">IDAT_03930</name>
</gene>
<evidence type="ECO:0000256" key="4">
    <source>
        <dbReference type="ARBA" id="ARBA00013213"/>
    </source>
</evidence>
<evidence type="ECO:0000256" key="3">
    <source>
        <dbReference type="ARBA" id="ARBA00005062"/>
    </source>
</evidence>
<organism evidence="15 16">
    <name type="scientific">Pseudidiomarina atlantica</name>
    <dbReference type="NCBI Taxonomy" id="1517416"/>
    <lineage>
        <taxon>Bacteria</taxon>
        <taxon>Pseudomonadati</taxon>
        <taxon>Pseudomonadota</taxon>
        <taxon>Gammaproteobacteria</taxon>
        <taxon>Alteromonadales</taxon>
        <taxon>Idiomarinaceae</taxon>
        <taxon>Pseudidiomarina</taxon>
    </lineage>
</organism>
<dbReference type="STRING" id="1517416.IDAT_03930"/>
<accession>A0A094IP94</accession>
<dbReference type="InterPro" id="IPR036291">
    <property type="entry name" value="NAD(P)-bd_dom_sf"/>
</dbReference>
<comment type="similarity">
    <text evidence="12">Belongs to the homoserine dehydrogenase family.</text>
</comment>
<dbReference type="AlphaFoldDB" id="A0A094IP94"/>
<evidence type="ECO:0000256" key="9">
    <source>
        <dbReference type="ARBA" id="ARBA00023167"/>
    </source>
</evidence>
<sequence length="361" mass="40229">MSGAEVAIGVIGVGTIGGYWLDHFAPTLPLQSRARVTAIFRRQQQWLAPRGIASKHWRETFTQHAQARQADGVEQWLQATRQREQQPVVLDLTADKTISRRYPAWFASGAHIISANKYAGSSAWSFYQELQRVRRQYQRHWLYNTTVGAGLPILSALHERCLCGDQVQRVEGNLSGSLSWIFQQYRAGDKLSDWVLKAQKMGLTEPDPRLDLGGMDVARKLVILAREVGWKLQLKDINMQNLVPDTLQAVSATNFVARLDDFDQAFDAWRQREHPNAEQFVYLGFVARDGAGQASGGTRLQPIDDSSPYARLPAGNANFTVQSRQYDANPLVIQGPGAGPEVTAAGVHSDVLQLIARLKNN</sequence>
<dbReference type="EC" id="1.1.1.3" evidence="4"/>
<feature type="domain" description="Homoserine dehydrogenase catalytic" evidence="13">
    <location>
        <begin position="152"/>
        <end position="352"/>
    </location>
</feature>
<dbReference type="OrthoDB" id="9799110at2"/>
<dbReference type="InterPro" id="IPR019811">
    <property type="entry name" value="HDH_CS"/>
</dbReference>
<comment type="catalytic activity">
    <reaction evidence="10">
        <text>L-homoserine + NADP(+) = L-aspartate 4-semialdehyde + NADPH + H(+)</text>
        <dbReference type="Rhea" id="RHEA:15761"/>
        <dbReference type="ChEBI" id="CHEBI:15378"/>
        <dbReference type="ChEBI" id="CHEBI:57476"/>
        <dbReference type="ChEBI" id="CHEBI:57783"/>
        <dbReference type="ChEBI" id="CHEBI:58349"/>
        <dbReference type="ChEBI" id="CHEBI:537519"/>
        <dbReference type="EC" id="1.1.1.3"/>
    </reaction>
    <physiologicalReaction direction="right-to-left" evidence="10">
        <dbReference type="Rhea" id="RHEA:15763"/>
    </physiologicalReaction>
</comment>
<dbReference type="UniPathway" id="UPA00050">
    <property type="reaction ID" value="UER00063"/>
</dbReference>
<comment type="caution">
    <text evidence="15">The sequence shown here is derived from an EMBL/GenBank/DDBJ whole genome shotgun (WGS) entry which is preliminary data.</text>
</comment>
<dbReference type="GO" id="GO:0009086">
    <property type="term" value="P:methionine biosynthetic process"/>
    <property type="evidence" value="ECO:0007669"/>
    <property type="project" value="UniProtKB-KW"/>
</dbReference>
<evidence type="ECO:0000259" key="13">
    <source>
        <dbReference type="Pfam" id="PF00742"/>
    </source>
</evidence>
<dbReference type="Proteomes" id="UP000053718">
    <property type="component" value="Unassembled WGS sequence"/>
</dbReference>
<name>A0A094IP94_9GAMM</name>
<evidence type="ECO:0000256" key="8">
    <source>
        <dbReference type="ARBA" id="ARBA00023002"/>
    </source>
</evidence>
<feature type="domain" description="Aspartate/homoserine dehydrogenase NAD-binding" evidence="14">
    <location>
        <begin position="12"/>
        <end position="143"/>
    </location>
</feature>
<protein>
    <recommendedName>
        <fullName evidence="4">homoserine dehydrogenase</fullName>
        <ecNumber evidence="4">1.1.1.3</ecNumber>
    </recommendedName>
</protein>
<reference evidence="15 16" key="1">
    <citation type="submission" date="2014-06" db="EMBL/GenBank/DDBJ databases">
        <title>Draft genome sequence of Idiomarina sp. MCCC 1A10513.</title>
        <authorList>
            <person name="Du J."/>
            <person name="Lai Q."/>
            <person name="Shao Z."/>
        </authorList>
    </citation>
    <scope>NUCLEOTIDE SEQUENCE [LARGE SCALE GENOMIC DNA]</scope>
    <source>
        <strain evidence="15 16">MCCC 1A10513</strain>
    </source>
</reference>
<comment type="catalytic activity">
    <reaction evidence="11">
        <text>L-homoserine + NAD(+) = L-aspartate 4-semialdehyde + NADH + H(+)</text>
        <dbReference type="Rhea" id="RHEA:15757"/>
        <dbReference type="ChEBI" id="CHEBI:15378"/>
        <dbReference type="ChEBI" id="CHEBI:57476"/>
        <dbReference type="ChEBI" id="CHEBI:57540"/>
        <dbReference type="ChEBI" id="CHEBI:57945"/>
        <dbReference type="ChEBI" id="CHEBI:537519"/>
        <dbReference type="EC" id="1.1.1.3"/>
    </reaction>
    <physiologicalReaction direction="right-to-left" evidence="11">
        <dbReference type="Rhea" id="RHEA:15759"/>
    </physiologicalReaction>
</comment>
<dbReference type="GO" id="GO:0009090">
    <property type="term" value="P:homoserine biosynthetic process"/>
    <property type="evidence" value="ECO:0007669"/>
    <property type="project" value="UniProtKB-ARBA"/>
</dbReference>
<comment type="pathway">
    <text evidence="2">Amino-acid biosynthesis; L-threonine biosynthesis; L-threonine from L-aspartate: step 3/5.</text>
</comment>
<dbReference type="UniPathway" id="UPA00051">
    <property type="reaction ID" value="UER00465"/>
</dbReference>